<organism evidence="5 6">
    <name type="scientific">Amycolatopsis suaedae</name>
    <dbReference type="NCBI Taxonomy" id="2510978"/>
    <lineage>
        <taxon>Bacteria</taxon>
        <taxon>Bacillati</taxon>
        <taxon>Actinomycetota</taxon>
        <taxon>Actinomycetes</taxon>
        <taxon>Pseudonocardiales</taxon>
        <taxon>Pseudonocardiaceae</taxon>
        <taxon>Amycolatopsis</taxon>
    </lineage>
</organism>
<feature type="domain" description="HTH araC/xylS-type" evidence="4">
    <location>
        <begin position="161"/>
        <end position="261"/>
    </location>
</feature>
<dbReference type="InterPro" id="IPR050204">
    <property type="entry name" value="AraC_XylS_family_regulators"/>
</dbReference>
<dbReference type="OrthoDB" id="4549023at2"/>
<reference evidence="5 6" key="1">
    <citation type="submission" date="2019-02" db="EMBL/GenBank/DDBJ databases">
        <title>Draft genome sequence of Amycolatopsis sp. 8-3EHSu isolated from roots of Suaeda maritima.</title>
        <authorList>
            <person name="Duangmal K."/>
            <person name="Chantavorakit T."/>
        </authorList>
    </citation>
    <scope>NUCLEOTIDE SEQUENCE [LARGE SCALE GENOMIC DNA]</scope>
    <source>
        <strain evidence="5 6">8-3EHSu</strain>
    </source>
</reference>
<keyword evidence="3" id="KW-0804">Transcription</keyword>
<dbReference type="EMBL" id="SFCC01000007">
    <property type="protein sequence ID" value="RZQ62957.1"/>
    <property type="molecule type" value="Genomic_DNA"/>
</dbReference>
<protein>
    <submittedName>
        <fullName evidence="5">AraC family transcriptional regulator</fullName>
    </submittedName>
</protein>
<dbReference type="SUPFAM" id="SSF51215">
    <property type="entry name" value="Regulatory protein AraC"/>
    <property type="match status" value="1"/>
</dbReference>
<evidence type="ECO:0000313" key="5">
    <source>
        <dbReference type="EMBL" id="RZQ62957.1"/>
    </source>
</evidence>
<dbReference type="Proteomes" id="UP000292003">
    <property type="component" value="Unassembled WGS sequence"/>
</dbReference>
<dbReference type="GO" id="GO:0003700">
    <property type="term" value="F:DNA-binding transcription factor activity"/>
    <property type="evidence" value="ECO:0007669"/>
    <property type="project" value="InterPro"/>
</dbReference>
<dbReference type="SUPFAM" id="SSF46689">
    <property type="entry name" value="Homeodomain-like"/>
    <property type="match status" value="2"/>
</dbReference>
<dbReference type="InterPro" id="IPR003313">
    <property type="entry name" value="AraC-bd"/>
</dbReference>
<evidence type="ECO:0000313" key="6">
    <source>
        <dbReference type="Proteomes" id="UP000292003"/>
    </source>
</evidence>
<keyword evidence="2" id="KW-0238">DNA-binding</keyword>
<dbReference type="InterPro" id="IPR009057">
    <property type="entry name" value="Homeodomain-like_sf"/>
</dbReference>
<dbReference type="Pfam" id="PF12833">
    <property type="entry name" value="HTH_18"/>
    <property type="match status" value="1"/>
</dbReference>
<dbReference type="GO" id="GO:0043565">
    <property type="term" value="F:sequence-specific DNA binding"/>
    <property type="evidence" value="ECO:0007669"/>
    <property type="project" value="InterPro"/>
</dbReference>
<keyword evidence="6" id="KW-1185">Reference proteome</keyword>
<dbReference type="InterPro" id="IPR018060">
    <property type="entry name" value="HTH_AraC"/>
</dbReference>
<dbReference type="Gene3D" id="1.10.10.60">
    <property type="entry name" value="Homeodomain-like"/>
    <property type="match status" value="2"/>
</dbReference>
<evidence type="ECO:0000256" key="2">
    <source>
        <dbReference type="ARBA" id="ARBA00023125"/>
    </source>
</evidence>
<dbReference type="InterPro" id="IPR037923">
    <property type="entry name" value="HTH-like"/>
</dbReference>
<dbReference type="Pfam" id="PF02311">
    <property type="entry name" value="AraC_binding"/>
    <property type="match status" value="1"/>
</dbReference>
<accession>A0A4Q7J721</accession>
<evidence type="ECO:0000256" key="3">
    <source>
        <dbReference type="ARBA" id="ARBA00023163"/>
    </source>
</evidence>
<evidence type="ECO:0000259" key="4">
    <source>
        <dbReference type="PROSITE" id="PS01124"/>
    </source>
</evidence>
<name>A0A4Q7J721_9PSEU</name>
<evidence type="ECO:0000256" key="1">
    <source>
        <dbReference type="ARBA" id="ARBA00023015"/>
    </source>
</evidence>
<comment type="caution">
    <text evidence="5">The sequence shown here is derived from an EMBL/GenBank/DDBJ whole genome shotgun (WGS) entry which is preliminary data.</text>
</comment>
<keyword evidence="1" id="KW-0805">Transcription regulation</keyword>
<dbReference type="PANTHER" id="PTHR46796:SF6">
    <property type="entry name" value="ARAC SUBFAMILY"/>
    <property type="match status" value="1"/>
</dbReference>
<gene>
    <name evidence="5" type="ORF">EWH70_14760</name>
</gene>
<dbReference type="PANTHER" id="PTHR46796">
    <property type="entry name" value="HTH-TYPE TRANSCRIPTIONAL ACTIVATOR RHAS-RELATED"/>
    <property type="match status" value="1"/>
</dbReference>
<sequence>MSVRAGRFRLVRVTRRVLATPHFVVRVVDCTDDHARWSAPETTSGTQLVLVRRGRFRVDSRGRRVVIDPTTGYLHPPGHETRFAHPAGGDTCTSITLPGNTLTEGVDAAPVHVDARLELAHRTLLRTGADPGFAGAEAVVGLLRLALRRRPDETSAPGRHDLADRTREALLADEPAGSLVALARLLDVSPSHLSRTFRHHVGMTVSRYRNRVRISRALQRIEEGETDLAALAFTLGFSDQAHFTRTMRRELGHTPGNVRALLAASTLD</sequence>
<dbReference type="PROSITE" id="PS01124">
    <property type="entry name" value="HTH_ARAC_FAMILY_2"/>
    <property type="match status" value="1"/>
</dbReference>
<dbReference type="SMART" id="SM00342">
    <property type="entry name" value="HTH_ARAC"/>
    <property type="match status" value="1"/>
</dbReference>
<dbReference type="AlphaFoldDB" id="A0A4Q7J721"/>
<proteinExistence type="predicted"/>